<dbReference type="GO" id="GO:0043005">
    <property type="term" value="C:neuron projection"/>
    <property type="evidence" value="ECO:0007669"/>
    <property type="project" value="TreeGrafter"/>
</dbReference>
<dbReference type="AlphaFoldDB" id="A0AAF5CTQ4"/>
<feature type="domain" description="G-protein coupled receptors family 1 profile" evidence="11">
    <location>
        <begin position="71"/>
        <end position="337"/>
    </location>
</feature>
<evidence type="ECO:0000313" key="14">
    <source>
        <dbReference type="WBParaSite" id="TCONS_00000892.p1"/>
    </source>
</evidence>
<dbReference type="PROSITE" id="PS00237">
    <property type="entry name" value="G_PROTEIN_RECEP_F1_1"/>
    <property type="match status" value="1"/>
</dbReference>
<feature type="compositionally biased region" description="Polar residues" evidence="9">
    <location>
        <begin position="744"/>
        <end position="757"/>
    </location>
</feature>
<keyword evidence="5 10" id="KW-0472">Membrane</keyword>
<reference evidence="14" key="1">
    <citation type="submission" date="2024-02" db="UniProtKB">
        <authorList>
            <consortium name="WormBaseParasite"/>
        </authorList>
    </citation>
    <scope>IDENTIFICATION</scope>
</reference>
<evidence type="ECO:0000256" key="4">
    <source>
        <dbReference type="ARBA" id="ARBA00023040"/>
    </source>
</evidence>
<feature type="transmembrane region" description="Helical" evidence="10">
    <location>
        <begin position="218"/>
        <end position="243"/>
    </location>
</feature>
<feature type="transmembrane region" description="Helical" evidence="10">
    <location>
        <begin position="168"/>
        <end position="188"/>
    </location>
</feature>
<evidence type="ECO:0000256" key="5">
    <source>
        <dbReference type="ARBA" id="ARBA00023136"/>
    </source>
</evidence>
<dbReference type="GO" id="GO:0005886">
    <property type="term" value="C:plasma membrane"/>
    <property type="evidence" value="ECO:0007669"/>
    <property type="project" value="TreeGrafter"/>
</dbReference>
<keyword evidence="4 8" id="KW-0297">G-protein coupled receptor</keyword>
<dbReference type="GO" id="GO:0008188">
    <property type="term" value="F:neuropeptide receptor activity"/>
    <property type="evidence" value="ECO:0007669"/>
    <property type="project" value="TreeGrafter"/>
</dbReference>
<dbReference type="WBParaSite" id="TCONS_00000892.p1">
    <property type="protein sequence ID" value="TCONS_00000892.p1"/>
    <property type="gene ID" value="XLOC_000854"/>
</dbReference>
<dbReference type="PROSITE" id="PS51782">
    <property type="entry name" value="LYSM"/>
    <property type="match status" value="1"/>
</dbReference>
<dbReference type="Pfam" id="PF00001">
    <property type="entry name" value="7tm_1"/>
    <property type="match status" value="1"/>
</dbReference>
<feature type="transmembrane region" description="Helical" evidence="10">
    <location>
        <begin position="132"/>
        <end position="156"/>
    </location>
</feature>
<protein>
    <submittedName>
        <fullName evidence="14">G_PROTEIN_RECEP_F1_2 domain-containing protein</fullName>
    </submittedName>
</protein>
<keyword evidence="7 8" id="KW-0807">Transducer</keyword>
<feature type="compositionally biased region" description="Polar residues" evidence="9">
    <location>
        <begin position="691"/>
        <end position="701"/>
    </location>
</feature>
<dbReference type="InterPro" id="IPR017452">
    <property type="entry name" value="GPCR_Rhodpsn_7TM"/>
</dbReference>
<evidence type="ECO:0000256" key="7">
    <source>
        <dbReference type="ARBA" id="ARBA00023224"/>
    </source>
</evidence>
<evidence type="ECO:0000256" key="8">
    <source>
        <dbReference type="RuleBase" id="RU000688"/>
    </source>
</evidence>
<evidence type="ECO:0000256" key="6">
    <source>
        <dbReference type="ARBA" id="ARBA00023170"/>
    </source>
</evidence>
<sequence>MDIKNEENYLDFNVIQSEIITNITQTMNESKVCKSVNDDLRENFNDVTTQPLIMIIFSIFYLIIIIVGVIGNSLVIISVLQNKILQSVRNFFIVALSCSDIIVCVVSGSFTPISAFSKTWLFGEFLCKLVPFIQGVSLFFSTFILASIAVDRFILIIFPTTQPISKKLAIVMIISYIIIGSILTKPIYDENTLESYKDYCGKICYEKWNGNEDGRKRYGTIVFIVQMVIPFIIISACYIMISLKLKKRISVKKENDTIKSLSKSDVRRTSKNRRQRTNRMLMAMVLVFVFCWTPTVAFNFLRDYQKLPLFIQKQEYLFGILTHFISISSTVWNPCLYALLNVQFRTAFSQILGQSTSVTLDERKSLEMKKSKLEIIKSAVYAVLVPRWTSYSKVIQIFDLSKVAQELSQEKFMEYEVKSTDTLAAIAAAHDCTISELIKLNKLPTRMVFSGQIIRVPIPGQQIQITSNSNKGNVNMSTKESLTRKGSGSSTLQPRSFSINETASSDGIRKGPGGVIPVQAAKYANQNPLAKTQSVPVTSKINDSCDEFEDDTDCLQRFLKIKVKHVTESDGTVTGTLLVTPNCLMFDPDLNHPLVKENGQDLYGMIANMEDINSVAVFNDIRDLTGENPPESRKQDLFDPDHKKTPVNEDCSILDSVKVNDDSQEKTIPLKLTLGNSSDVSDNEDTHSSRDTTNLNNSNAQLHIIQEEDTEHKNERLLVPQKDKPRTVSDITNDKSEMFDASFFNKSTDSSNSSVNHGNIKRQRASSERHSSSSLNNDTSTSFSRFSPNMARRSFGKLGRTLSQRATSLKDSVQSAGQTVAASTRNVAHGVVQHTKSAADQLQTGLQTSAKIVATAPSNIVQKGTELVKDTQNMFDSILSIESQEVKKTEKEMRREQSLAKLETLAQKTEEARKNITKLPTTQFICGTTFEEKPELLKNFNSFSSYSSMLSGNDDSGLPQEPYYMIVRLNRKTTTKNKKGIKKFPTQLDYFEDDGNNFGNRRKKEFWFAVPRQKADSIYHFLLQWSPDKYGHDLNDESEEKTKKHNGDLKSTLNQRGFLILNRETDDAYSGMFYLI</sequence>
<dbReference type="Gene3D" id="1.20.1070.10">
    <property type="entry name" value="Rhodopsin 7-helix transmembrane proteins"/>
    <property type="match status" value="1"/>
</dbReference>
<dbReference type="Pfam" id="PF01476">
    <property type="entry name" value="LysM"/>
    <property type="match status" value="1"/>
</dbReference>
<name>A0AAF5CTQ4_STRER</name>
<evidence type="ECO:0000259" key="11">
    <source>
        <dbReference type="PROSITE" id="PS50262"/>
    </source>
</evidence>
<evidence type="ECO:0000256" key="1">
    <source>
        <dbReference type="ARBA" id="ARBA00004141"/>
    </source>
</evidence>
<feature type="region of interest" description="Disordered" evidence="9">
    <location>
        <begin position="623"/>
        <end position="645"/>
    </location>
</feature>
<feature type="transmembrane region" description="Helical" evidence="10">
    <location>
        <begin position="91"/>
        <end position="112"/>
    </location>
</feature>
<dbReference type="CDD" id="cd00118">
    <property type="entry name" value="LysM"/>
    <property type="match status" value="1"/>
</dbReference>
<comment type="similarity">
    <text evidence="8">Belongs to the G-protein coupled receptor 1 family.</text>
</comment>
<dbReference type="GO" id="GO:0042923">
    <property type="term" value="F:neuropeptide binding"/>
    <property type="evidence" value="ECO:0007669"/>
    <property type="project" value="TreeGrafter"/>
</dbReference>
<dbReference type="SUPFAM" id="SSF81321">
    <property type="entry name" value="Family A G protein-coupled receptor-like"/>
    <property type="match status" value="1"/>
</dbReference>
<proteinExistence type="inferred from homology"/>
<feature type="transmembrane region" description="Helical" evidence="10">
    <location>
        <begin position="52"/>
        <end position="79"/>
    </location>
</feature>
<dbReference type="Proteomes" id="UP000035681">
    <property type="component" value="Unplaced"/>
</dbReference>
<dbReference type="PROSITE" id="PS50262">
    <property type="entry name" value="G_PROTEIN_RECEP_F1_2"/>
    <property type="match status" value="1"/>
</dbReference>
<evidence type="ECO:0000256" key="9">
    <source>
        <dbReference type="SAM" id="MobiDB-lite"/>
    </source>
</evidence>
<evidence type="ECO:0000256" key="3">
    <source>
        <dbReference type="ARBA" id="ARBA00022989"/>
    </source>
</evidence>
<dbReference type="Gene3D" id="3.10.350.10">
    <property type="entry name" value="LysM domain"/>
    <property type="match status" value="1"/>
</dbReference>
<keyword evidence="13" id="KW-1185">Reference proteome</keyword>
<dbReference type="CDD" id="cd15203">
    <property type="entry name" value="7tmA_NPYR-like"/>
    <property type="match status" value="1"/>
</dbReference>
<dbReference type="InterPro" id="IPR018392">
    <property type="entry name" value="LysM"/>
</dbReference>
<dbReference type="PANTHER" id="PTHR24235">
    <property type="entry name" value="NEUROPEPTIDE Y RECEPTOR"/>
    <property type="match status" value="1"/>
</dbReference>
<feature type="transmembrane region" description="Helical" evidence="10">
    <location>
        <begin position="280"/>
        <end position="301"/>
    </location>
</feature>
<accession>A0AAF5CTQ4</accession>
<feature type="compositionally biased region" description="Low complexity" evidence="9">
    <location>
        <begin position="772"/>
        <end position="784"/>
    </location>
</feature>
<evidence type="ECO:0000259" key="12">
    <source>
        <dbReference type="PROSITE" id="PS51782"/>
    </source>
</evidence>
<feature type="domain" description="LysM" evidence="12">
    <location>
        <begin position="413"/>
        <end position="456"/>
    </location>
</feature>
<keyword evidence="2 8" id="KW-0812">Transmembrane</keyword>
<dbReference type="PRINTS" id="PR00237">
    <property type="entry name" value="GPCRRHODOPSN"/>
</dbReference>
<feature type="region of interest" description="Disordered" evidence="9">
    <location>
        <begin position="668"/>
        <end position="788"/>
    </location>
</feature>
<dbReference type="PANTHER" id="PTHR24235:SF18">
    <property type="entry name" value="G-PROTEIN COUPLED RECEPTORS FAMILY 1 PROFILE DOMAIN-CONTAINING PROTEIN"/>
    <property type="match status" value="1"/>
</dbReference>
<comment type="subcellular location">
    <subcellularLocation>
        <location evidence="1">Membrane</location>
        <topology evidence="1">Multi-pass membrane protein</topology>
    </subcellularLocation>
</comment>
<dbReference type="InterPro" id="IPR000276">
    <property type="entry name" value="GPCR_Rhodpsn"/>
</dbReference>
<keyword evidence="6 8" id="KW-0675">Receptor</keyword>
<feature type="compositionally biased region" description="Polar residues" evidence="9">
    <location>
        <begin position="467"/>
        <end position="505"/>
    </location>
</feature>
<dbReference type="InterPro" id="IPR036779">
    <property type="entry name" value="LysM_dom_sf"/>
</dbReference>
<feature type="compositionally biased region" description="Basic and acidic residues" evidence="9">
    <location>
        <begin position="710"/>
        <end position="738"/>
    </location>
</feature>
<dbReference type="SMART" id="SM00257">
    <property type="entry name" value="LysM"/>
    <property type="match status" value="1"/>
</dbReference>
<evidence type="ECO:0000313" key="13">
    <source>
        <dbReference type="Proteomes" id="UP000035681"/>
    </source>
</evidence>
<dbReference type="SUPFAM" id="SSF54106">
    <property type="entry name" value="LysM domain"/>
    <property type="match status" value="1"/>
</dbReference>
<dbReference type="SMART" id="SM01381">
    <property type="entry name" value="7TM_GPCR_Srsx"/>
    <property type="match status" value="1"/>
</dbReference>
<keyword evidence="3 10" id="KW-1133">Transmembrane helix</keyword>
<evidence type="ECO:0000256" key="2">
    <source>
        <dbReference type="ARBA" id="ARBA00022692"/>
    </source>
</evidence>
<feature type="region of interest" description="Disordered" evidence="9">
    <location>
        <begin position="467"/>
        <end position="511"/>
    </location>
</feature>
<organism evidence="13 14">
    <name type="scientific">Strongyloides stercoralis</name>
    <name type="common">Threadworm</name>
    <dbReference type="NCBI Taxonomy" id="6248"/>
    <lineage>
        <taxon>Eukaryota</taxon>
        <taxon>Metazoa</taxon>
        <taxon>Ecdysozoa</taxon>
        <taxon>Nematoda</taxon>
        <taxon>Chromadorea</taxon>
        <taxon>Rhabditida</taxon>
        <taxon>Tylenchina</taxon>
        <taxon>Panagrolaimomorpha</taxon>
        <taxon>Strongyloidoidea</taxon>
        <taxon>Strongyloididae</taxon>
        <taxon>Strongyloides</taxon>
    </lineage>
</organism>
<evidence type="ECO:0000256" key="10">
    <source>
        <dbReference type="SAM" id="Phobius"/>
    </source>
</evidence>